<sequence length="502" mass="58677">AKYEYDYLTNYDFDEFILPRKYPTSKFLTFKPEKESKCNNSIEWSLKQDSYNIVKYANSLLAKYGPKSAFFEFSDFQLLEDFEQIKKKLLSLENNEKLIYNKSSTFFTIDFENLAQKKLHENQTRVLQPFIDCLNKSIRMNKNVNSKWNNLYGIIVDNRQGKSIFLTNNTLTIHPHSALSIRPFTNGVKIPIEIGNAVHIRDSNTAFREKTSAIESNVKIVLIIENNRIEGFHSGLNKMITSYHPNIFVLHKQLKVQQDCSLVDYTRIQLGQKGKEMSKKNKDKELGFELIKVQYKYSNNIDDYLLALCQLIQYPYEYWFDSEGAIDNDEDTTIEQSSEEQECGNHDQEILYAQLGTIHDLPDLTWQSNQMNVQAENRQTRSTPSIAQFLYTLDEDPEEPHFNYIRSLMNHETLDAMSNAKKAEEERNKQLTDEYTAAITSKNMEDEVKRMWRSSGSESRKRISKKDRDAAMFILRKKVAEKVEVQLASEFLNKYGETQSYL</sequence>
<dbReference type="AlphaFoldDB" id="A0A3M7RAC0"/>
<feature type="non-terminal residue" evidence="1">
    <location>
        <position position="1"/>
    </location>
</feature>
<keyword evidence="2" id="KW-1185">Reference proteome</keyword>
<gene>
    <name evidence="1" type="ORF">BpHYR1_051420</name>
</gene>
<dbReference type="EMBL" id="REGN01003899">
    <property type="protein sequence ID" value="RNA20208.1"/>
    <property type="molecule type" value="Genomic_DNA"/>
</dbReference>
<evidence type="ECO:0000313" key="1">
    <source>
        <dbReference type="EMBL" id="RNA20208.1"/>
    </source>
</evidence>
<protein>
    <submittedName>
        <fullName evidence="1">Uncharacterized protein</fullName>
    </submittedName>
</protein>
<evidence type="ECO:0000313" key="2">
    <source>
        <dbReference type="Proteomes" id="UP000276133"/>
    </source>
</evidence>
<dbReference type="OrthoDB" id="10229241at2759"/>
<organism evidence="1 2">
    <name type="scientific">Brachionus plicatilis</name>
    <name type="common">Marine rotifer</name>
    <name type="synonym">Brachionus muelleri</name>
    <dbReference type="NCBI Taxonomy" id="10195"/>
    <lineage>
        <taxon>Eukaryota</taxon>
        <taxon>Metazoa</taxon>
        <taxon>Spiralia</taxon>
        <taxon>Gnathifera</taxon>
        <taxon>Rotifera</taxon>
        <taxon>Eurotatoria</taxon>
        <taxon>Monogononta</taxon>
        <taxon>Pseudotrocha</taxon>
        <taxon>Ploima</taxon>
        <taxon>Brachionidae</taxon>
        <taxon>Brachionus</taxon>
    </lineage>
</organism>
<comment type="caution">
    <text evidence="1">The sequence shown here is derived from an EMBL/GenBank/DDBJ whole genome shotgun (WGS) entry which is preliminary data.</text>
</comment>
<proteinExistence type="predicted"/>
<dbReference type="Proteomes" id="UP000276133">
    <property type="component" value="Unassembled WGS sequence"/>
</dbReference>
<accession>A0A3M7RAC0</accession>
<reference evidence="1 2" key="1">
    <citation type="journal article" date="2018" name="Sci. Rep.">
        <title>Genomic signatures of local adaptation to the degree of environmental predictability in rotifers.</title>
        <authorList>
            <person name="Franch-Gras L."/>
            <person name="Hahn C."/>
            <person name="Garcia-Roger E.M."/>
            <person name="Carmona M.J."/>
            <person name="Serra M."/>
            <person name="Gomez A."/>
        </authorList>
    </citation>
    <scope>NUCLEOTIDE SEQUENCE [LARGE SCALE GENOMIC DNA]</scope>
    <source>
        <strain evidence="1">HYR1</strain>
    </source>
</reference>
<name>A0A3M7RAC0_BRAPC</name>